<dbReference type="Pfam" id="PF08867">
    <property type="entry name" value="FRG"/>
    <property type="match status" value="1"/>
</dbReference>
<evidence type="ECO:0000313" key="2">
    <source>
        <dbReference type="EMBL" id="RSK17100.1"/>
    </source>
</evidence>
<name>A0A428IH92_STROR</name>
<dbReference type="RefSeq" id="WP_044020147.1">
    <property type="nucleotide sequence ID" value="NZ_RMVK01000005.1"/>
</dbReference>
<organism evidence="2 3">
    <name type="scientific">Streptococcus oralis</name>
    <dbReference type="NCBI Taxonomy" id="1303"/>
    <lineage>
        <taxon>Bacteria</taxon>
        <taxon>Bacillati</taxon>
        <taxon>Bacillota</taxon>
        <taxon>Bacilli</taxon>
        <taxon>Lactobacillales</taxon>
        <taxon>Streptococcaceae</taxon>
        <taxon>Streptococcus</taxon>
    </lineage>
</organism>
<comment type="caution">
    <text evidence="2">The sequence shown here is derived from an EMBL/GenBank/DDBJ whole genome shotgun (WGS) entry which is preliminary data.</text>
</comment>
<dbReference type="SMART" id="SM00901">
    <property type="entry name" value="FRG"/>
    <property type="match status" value="1"/>
</dbReference>
<reference evidence="2 3" key="1">
    <citation type="submission" date="2018-11" db="EMBL/GenBank/DDBJ databases">
        <title>Species Designations Belie Phenotypic and Genotypic Heterogeneity in Oral Streptococci.</title>
        <authorList>
            <person name="Velsko I."/>
        </authorList>
    </citation>
    <scope>NUCLEOTIDE SEQUENCE [LARGE SCALE GENOMIC DNA]</scope>
    <source>
        <strain evidence="2 3">BCC52</strain>
    </source>
</reference>
<proteinExistence type="predicted"/>
<dbReference type="EMBL" id="RMVK01000005">
    <property type="protein sequence ID" value="RSK17100.1"/>
    <property type="molecule type" value="Genomic_DNA"/>
</dbReference>
<gene>
    <name evidence="2" type="ORF">D8844_06970</name>
</gene>
<protein>
    <submittedName>
        <fullName evidence="2">FRG domain protein</fullName>
    </submittedName>
</protein>
<accession>A0A428IH92</accession>
<dbReference type="AlphaFoldDB" id="A0A428IH92"/>
<dbReference type="Proteomes" id="UP000267979">
    <property type="component" value="Unassembled WGS sequence"/>
</dbReference>
<evidence type="ECO:0000259" key="1">
    <source>
        <dbReference type="SMART" id="SM00901"/>
    </source>
</evidence>
<sequence>MNNSSEWTEDSYNKIFQKYKSEDYFDEVEIVINYVKNLDAQPDGRVYKIQSLQIGEYNEQNDYFSELKNFIDLFNNILFGNSYPDDWQLFYVYKELFQFCIGKAKTGSCNYFRGQSHHYDLVPGILRGNVQNSYRKEFESLYLKIANEFPDKVSYFDFRSSDSIEQREYQLSLLQHYGLKTSLLDITKNPYIAMLFMLSEQFNKYKEPTIYLFNIDEQVHRKKHLFTEVKKSEKNERIIAQQGAFLNFDKIFNNKSFDIEKITCIKIVLHFSEDYYTNYLDEEKKNLSNIEKLDDSDSKADYEQLLDREKQQIQNSKLNCLKFIKDELTQKLREYYYFEEDLFPDFEKRIQYLSEKYESNGQEKKISS</sequence>
<evidence type="ECO:0000313" key="3">
    <source>
        <dbReference type="Proteomes" id="UP000267979"/>
    </source>
</evidence>
<feature type="domain" description="FRG" evidence="1">
    <location>
        <begin position="106"/>
        <end position="209"/>
    </location>
</feature>
<dbReference type="InterPro" id="IPR014966">
    <property type="entry name" value="FRG-dom"/>
</dbReference>